<protein>
    <submittedName>
        <fullName evidence="1">Uncharacterized protein</fullName>
    </submittedName>
</protein>
<name>W9QGK3_9ROSA</name>
<accession>W9QGK3</accession>
<sequence>MALLSFGGWMKMGSMFKAGMFAEQSAIMGWLEGAKFRRENAESSNAKGTEIHKMDAELSEIVQIAEQANIVQIAEQASVAADEGTAASTTHLNLEIKPPSPSS</sequence>
<evidence type="ECO:0000313" key="1">
    <source>
        <dbReference type="EMBL" id="EXB36896.1"/>
    </source>
</evidence>
<dbReference type="Proteomes" id="UP000030645">
    <property type="component" value="Unassembled WGS sequence"/>
</dbReference>
<dbReference type="EMBL" id="KE343600">
    <property type="protein sequence ID" value="EXB36896.1"/>
    <property type="molecule type" value="Genomic_DNA"/>
</dbReference>
<dbReference type="STRING" id="981085.W9QGK3"/>
<evidence type="ECO:0000313" key="2">
    <source>
        <dbReference type="Proteomes" id="UP000030645"/>
    </source>
</evidence>
<gene>
    <name evidence="1" type="ORF">L484_016501</name>
</gene>
<keyword evidence="2" id="KW-1185">Reference proteome</keyword>
<organism evidence="1 2">
    <name type="scientific">Morus notabilis</name>
    <dbReference type="NCBI Taxonomy" id="981085"/>
    <lineage>
        <taxon>Eukaryota</taxon>
        <taxon>Viridiplantae</taxon>
        <taxon>Streptophyta</taxon>
        <taxon>Embryophyta</taxon>
        <taxon>Tracheophyta</taxon>
        <taxon>Spermatophyta</taxon>
        <taxon>Magnoliopsida</taxon>
        <taxon>eudicotyledons</taxon>
        <taxon>Gunneridae</taxon>
        <taxon>Pentapetalae</taxon>
        <taxon>rosids</taxon>
        <taxon>fabids</taxon>
        <taxon>Rosales</taxon>
        <taxon>Moraceae</taxon>
        <taxon>Moreae</taxon>
        <taxon>Morus</taxon>
    </lineage>
</organism>
<reference evidence="2" key="1">
    <citation type="submission" date="2013-01" db="EMBL/GenBank/DDBJ databases">
        <title>Draft Genome Sequence of a Mulberry Tree, Morus notabilis C.K. Schneid.</title>
        <authorList>
            <person name="He N."/>
            <person name="Zhao S."/>
        </authorList>
    </citation>
    <scope>NUCLEOTIDE SEQUENCE</scope>
</reference>
<proteinExistence type="predicted"/>
<dbReference type="AlphaFoldDB" id="W9QGK3"/>